<name>A0A1H6DKZ0_9GAMM</name>
<gene>
    <name evidence="2" type="ORF">SAMN05444390_107116</name>
</gene>
<keyword evidence="3" id="KW-1185">Reference proteome</keyword>
<protein>
    <submittedName>
        <fullName evidence="2">Beta-lactamase superfamily domain-containing protein</fullName>
    </submittedName>
</protein>
<dbReference type="Proteomes" id="UP000236745">
    <property type="component" value="Unassembled WGS sequence"/>
</dbReference>
<dbReference type="RefSeq" id="WP_104005575.1">
    <property type="nucleotide sequence ID" value="NZ_FNVQ01000007.1"/>
</dbReference>
<proteinExistence type="predicted"/>
<dbReference type="SMART" id="SM00849">
    <property type="entry name" value="Lactamase_B"/>
    <property type="match status" value="1"/>
</dbReference>
<dbReference type="Pfam" id="PF12706">
    <property type="entry name" value="Lactamase_B_2"/>
    <property type="match status" value="1"/>
</dbReference>
<dbReference type="GO" id="GO:0004521">
    <property type="term" value="F:RNA endonuclease activity"/>
    <property type="evidence" value="ECO:0007669"/>
    <property type="project" value="TreeGrafter"/>
</dbReference>
<evidence type="ECO:0000313" key="2">
    <source>
        <dbReference type="EMBL" id="SEG86107.1"/>
    </source>
</evidence>
<dbReference type="SUPFAM" id="SSF56281">
    <property type="entry name" value="Metallo-hydrolase/oxidoreductase"/>
    <property type="match status" value="1"/>
</dbReference>
<dbReference type="OrthoDB" id="9803916at2"/>
<dbReference type="EMBL" id="FNVQ01000007">
    <property type="protein sequence ID" value="SEG86107.1"/>
    <property type="molecule type" value="Genomic_DNA"/>
</dbReference>
<reference evidence="2 3" key="1">
    <citation type="submission" date="2016-10" db="EMBL/GenBank/DDBJ databases">
        <authorList>
            <person name="de Groot N.N."/>
        </authorList>
    </citation>
    <scope>NUCLEOTIDE SEQUENCE [LARGE SCALE GENOMIC DNA]</scope>
    <source>
        <strain evidence="2 3">DSM 22012</strain>
    </source>
</reference>
<evidence type="ECO:0000313" key="3">
    <source>
        <dbReference type="Proteomes" id="UP000236745"/>
    </source>
</evidence>
<dbReference type="Gene3D" id="3.60.15.10">
    <property type="entry name" value="Ribonuclease Z/Hydroxyacylglutathione hydrolase-like"/>
    <property type="match status" value="1"/>
</dbReference>
<dbReference type="PANTHER" id="PTHR11203:SF37">
    <property type="entry name" value="INTEGRATOR COMPLEX SUBUNIT 11"/>
    <property type="match status" value="1"/>
</dbReference>
<organism evidence="2 3">
    <name type="scientific">Marinobacterium lutimaris</name>
    <dbReference type="NCBI Taxonomy" id="568106"/>
    <lineage>
        <taxon>Bacteria</taxon>
        <taxon>Pseudomonadati</taxon>
        <taxon>Pseudomonadota</taxon>
        <taxon>Gammaproteobacteria</taxon>
        <taxon>Oceanospirillales</taxon>
        <taxon>Oceanospirillaceae</taxon>
        <taxon>Marinobacterium</taxon>
    </lineage>
</organism>
<dbReference type="InterPro" id="IPR001279">
    <property type="entry name" value="Metallo-B-lactamas"/>
</dbReference>
<dbReference type="PANTHER" id="PTHR11203">
    <property type="entry name" value="CLEAVAGE AND POLYADENYLATION SPECIFICITY FACTOR FAMILY MEMBER"/>
    <property type="match status" value="1"/>
</dbReference>
<accession>A0A1H6DKZ0</accession>
<sequence>MSARLEILSGLGGKAPAALLLETATARILIEAGGALEPGMEIDWELPEDRPLDAVVITHDHVDHIGAADMLPAGVPVYATEPVATALPDYLQHRPLPLNGELEIAGIRVRCGQAGHSLGGVWLHFDIGGGLFYSGDYSLESTLFRFDPPPPAELALLDASYGLYDNPQTDCRAALQARLEQPTLLPVPASGRALEMALWLDEQGIDWAMDQRCADQLDTLKCLPEGCFQPGVRERLERLSGSGSLDRSHVALVGSPEGLGEEIERLIARGDRQLIYTGYTPPKARADVEEGRASWLRWNVHPRSSDLRRLSDILGARRTVPLFTGLEPLTRWRALLGDALYLPAQGWAARSTNAAISID</sequence>
<dbReference type="AlphaFoldDB" id="A0A1H6DKZ0"/>
<dbReference type="InterPro" id="IPR050698">
    <property type="entry name" value="MBL"/>
</dbReference>
<dbReference type="InterPro" id="IPR036866">
    <property type="entry name" value="RibonucZ/Hydroxyglut_hydro"/>
</dbReference>
<feature type="domain" description="Metallo-beta-lactamase" evidence="1">
    <location>
        <begin position="15"/>
        <end position="175"/>
    </location>
</feature>
<evidence type="ECO:0000259" key="1">
    <source>
        <dbReference type="SMART" id="SM00849"/>
    </source>
</evidence>